<gene>
    <name evidence="1" type="ORF">Snoj_26330</name>
</gene>
<name>A0ABQ3SLH9_9ACTN</name>
<comment type="caution">
    <text evidence="1">The sequence shown here is derived from an EMBL/GenBank/DDBJ whole genome shotgun (WGS) entry which is preliminary data.</text>
</comment>
<sequence length="156" mass="16752">MIEDLVDVPLEGGAEPGLKILSASEARALMVLAGLFDDEAQSVEVRHAAGEMRFRSGSRLACHCHGPGPQRAPLVGHHRPSGDFPYACRRVGIVCELRTDVRRPAASTPRESLLMTSGYPPLSEPFAEALGEAAQTAAMAYRLVMTISDAVRRATQ</sequence>
<reference evidence="2" key="1">
    <citation type="submission" date="2023-07" db="EMBL/GenBank/DDBJ databases">
        <title>Whole genome shotgun sequence of Streptomyces nojiriensis NBRC 13794.</title>
        <authorList>
            <person name="Komaki H."/>
            <person name="Tamura T."/>
        </authorList>
    </citation>
    <scope>NUCLEOTIDE SEQUENCE [LARGE SCALE GENOMIC DNA]</scope>
    <source>
        <strain evidence="2">NBRC 13794</strain>
    </source>
</reference>
<protein>
    <submittedName>
        <fullName evidence="1">Uncharacterized protein</fullName>
    </submittedName>
</protein>
<keyword evidence="2" id="KW-1185">Reference proteome</keyword>
<dbReference type="Proteomes" id="UP000613974">
    <property type="component" value="Unassembled WGS sequence"/>
</dbReference>
<proteinExistence type="predicted"/>
<accession>A0ABQ3SLH9</accession>
<organism evidence="1 2">
    <name type="scientific">Streptomyces nojiriensis</name>
    <dbReference type="NCBI Taxonomy" id="66374"/>
    <lineage>
        <taxon>Bacteria</taxon>
        <taxon>Bacillati</taxon>
        <taxon>Actinomycetota</taxon>
        <taxon>Actinomycetes</taxon>
        <taxon>Kitasatosporales</taxon>
        <taxon>Streptomycetaceae</taxon>
        <taxon>Streptomyces</taxon>
    </lineage>
</organism>
<evidence type="ECO:0000313" key="2">
    <source>
        <dbReference type="Proteomes" id="UP000613974"/>
    </source>
</evidence>
<dbReference type="EMBL" id="BNEC01000003">
    <property type="protein sequence ID" value="GHI68715.1"/>
    <property type="molecule type" value="Genomic_DNA"/>
</dbReference>
<evidence type="ECO:0000313" key="1">
    <source>
        <dbReference type="EMBL" id="GHI68715.1"/>
    </source>
</evidence>